<dbReference type="SUPFAM" id="SSF82199">
    <property type="entry name" value="SET domain"/>
    <property type="match status" value="1"/>
</dbReference>
<evidence type="ECO:0000313" key="2">
    <source>
        <dbReference type="Proteomes" id="UP000322000"/>
    </source>
</evidence>
<dbReference type="KEGG" id="tnl:113502545"/>
<dbReference type="CDD" id="cd19177">
    <property type="entry name" value="SET_SETD4"/>
    <property type="match status" value="1"/>
</dbReference>
<dbReference type="OrthoDB" id="341421at2759"/>
<dbReference type="InterPro" id="IPR001214">
    <property type="entry name" value="SET_dom"/>
</dbReference>
<proteinExistence type="predicted"/>
<dbReference type="GO" id="GO:0016279">
    <property type="term" value="F:protein-lysine N-methyltransferase activity"/>
    <property type="evidence" value="ECO:0007669"/>
    <property type="project" value="InterPro"/>
</dbReference>
<dbReference type="FunCoup" id="A0A7E5WII9">
    <property type="interactions" value="401"/>
</dbReference>
<dbReference type="InParanoid" id="A0A7E5WII9"/>
<organism evidence="2 3">
    <name type="scientific">Trichoplusia ni</name>
    <name type="common">Cabbage looper</name>
    <dbReference type="NCBI Taxonomy" id="7111"/>
    <lineage>
        <taxon>Eukaryota</taxon>
        <taxon>Metazoa</taxon>
        <taxon>Ecdysozoa</taxon>
        <taxon>Arthropoda</taxon>
        <taxon>Hexapoda</taxon>
        <taxon>Insecta</taxon>
        <taxon>Pterygota</taxon>
        <taxon>Neoptera</taxon>
        <taxon>Endopterygota</taxon>
        <taxon>Lepidoptera</taxon>
        <taxon>Glossata</taxon>
        <taxon>Ditrysia</taxon>
        <taxon>Noctuoidea</taxon>
        <taxon>Noctuidae</taxon>
        <taxon>Plusiinae</taxon>
        <taxon>Trichoplusia</taxon>
    </lineage>
</organism>
<accession>A0A7E5WII9</accession>
<dbReference type="PROSITE" id="PS50280">
    <property type="entry name" value="SET"/>
    <property type="match status" value="1"/>
</dbReference>
<dbReference type="Proteomes" id="UP000322000">
    <property type="component" value="Chromosome 17"/>
</dbReference>
<dbReference type="RefSeq" id="XP_026739956.1">
    <property type="nucleotide sequence ID" value="XM_026884155.1"/>
</dbReference>
<gene>
    <name evidence="3" type="primary">LOC113502545</name>
</gene>
<evidence type="ECO:0000313" key="3">
    <source>
        <dbReference type="RefSeq" id="XP_026739956.1"/>
    </source>
</evidence>
<dbReference type="GeneID" id="113502545"/>
<dbReference type="InterPro" id="IPR050600">
    <property type="entry name" value="SETD3_SETD6_MTase"/>
</dbReference>
<protein>
    <submittedName>
        <fullName evidence="3">SET domain-containing protein 4</fullName>
    </submittedName>
</protein>
<sequence>MGRTRRKRSLKKARAFCACDDQEEIVLLNTWLAKNSMQRNNKLVLAIFDDTGRGVLTKKKVQCGEELMNLPLNLTINVTTILMDNLFCRIFLENSKLCLVEYKQSVSFQSLMAFYLAFLKFQSDKTKWHIYLESLPKEYTVPYFLPNEIKLSVGNDIQSVISKQKDIIDTSYNVFVNILLTNLSTDNIIKDFKKSFSLSSYEWAYFTVNTRCVFMDLTKVIDLKNVENSIINLICDNTKISLCPYLDMINHSPNARNETKLLVSKDIQNINISNLKEDLFSNIHFSIYTKSDFEPYTQVFICYGDSHNLKLITEYGFFLPANDLDYVSFTFEEVSLFLRTNSLKLSQDQISFINSHGLNKELYIDCKGLSYNFYGLLLVVKYYYDQSSDVSRLIYSAAICSHDNNLNDIISPMVKDKLESIKVSLDKLSNVNKCVILNNCVELMCQYVRILEKFIKC</sequence>
<dbReference type="Gene3D" id="3.90.1410.10">
    <property type="entry name" value="set domain protein methyltransferase, domain 1"/>
    <property type="match status" value="1"/>
</dbReference>
<dbReference type="PANTHER" id="PTHR13271:SF151">
    <property type="entry name" value="SET DOMAIN-CONTAINING PROTEIN 4"/>
    <property type="match status" value="1"/>
</dbReference>
<name>A0A7E5WII9_TRINI</name>
<keyword evidence="2" id="KW-1185">Reference proteome</keyword>
<reference evidence="3" key="1">
    <citation type="submission" date="2025-08" db="UniProtKB">
        <authorList>
            <consortium name="RefSeq"/>
        </authorList>
    </citation>
    <scope>IDENTIFICATION</scope>
</reference>
<dbReference type="InterPro" id="IPR046341">
    <property type="entry name" value="SET_dom_sf"/>
</dbReference>
<dbReference type="AlphaFoldDB" id="A0A7E5WII9"/>
<dbReference type="InterPro" id="IPR044429">
    <property type="entry name" value="SETD4_SET"/>
</dbReference>
<feature type="domain" description="SET" evidence="1">
    <location>
        <begin position="41"/>
        <end position="304"/>
    </location>
</feature>
<dbReference type="PANTHER" id="PTHR13271">
    <property type="entry name" value="UNCHARACTERIZED PUTATIVE METHYLTRANSFERASE"/>
    <property type="match status" value="1"/>
</dbReference>
<evidence type="ECO:0000259" key="1">
    <source>
        <dbReference type="PROSITE" id="PS50280"/>
    </source>
</evidence>